<dbReference type="GO" id="GO:0016491">
    <property type="term" value="F:oxidoreductase activity"/>
    <property type="evidence" value="ECO:0007669"/>
    <property type="project" value="UniProtKB-ARBA"/>
</dbReference>
<dbReference type="GeneID" id="9753102"/>
<evidence type="ECO:0000313" key="2">
    <source>
        <dbReference type="EMBL" id="ADN51518.1"/>
    </source>
</evidence>
<keyword evidence="3" id="KW-1185">Reference proteome</keyword>
<dbReference type="EMBL" id="CP002100">
    <property type="protein sequence ID" value="ADN51518.1"/>
    <property type="molecule type" value="Genomic_DNA"/>
</dbReference>
<dbReference type="eggNOG" id="arCOG00332">
    <property type="taxonomic scope" value="Archaea"/>
</dbReference>
<dbReference type="PANTHER" id="PTHR43255:SF2">
    <property type="entry name" value="HETERODISULFIDE REDUCTASE RELATED PROTEIN"/>
    <property type="match status" value="1"/>
</dbReference>
<proteinExistence type="predicted"/>
<reference evidence="3" key="2">
    <citation type="journal article" date="2010" name="Stand. Genomic Sci.">
        <title>Complete genome sequence of Vulcanisaeta distributa type strain (IC-017T).</title>
        <authorList>
            <person name="Mavromatis K."/>
            <person name="Sikorski J."/>
            <person name="Pabst E."/>
            <person name="Teshima H."/>
            <person name="Lapidus A."/>
            <person name="Lucas S."/>
            <person name="Nolan M."/>
            <person name="Glavina Del Rio T."/>
            <person name="Cheng J."/>
            <person name="Bruce D."/>
            <person name="Goodwin L."/>
            <person name="Pitluck S."/>
            <person name="Liolios K."/>
            <person name="Ivanova N."/>
            <person name="Mikhailova N."/>
            <person name="Pati A."/>
            <person name="Chen A."/>
            <person name="Palaniappan K."/>
            <person name="Land M."/>
            <person name="Hauser L."/>
            <person name="Chang Y."/>
            <person name="Jeffries C."/>
            <person name="Rohde M."/>
            <person name="Spring S."/>
            <person name="Goker M."/>
            <person name="Wirth R."/>
            <person name="Woyke T."/>
            <person name="Bristow J."/>
            <person name="Eisen J."/>
            <person name="Markowitz V."/>
            <person name="Hugenholtz P."/>
            <person name="Klenk H."/>
            <person name="Kyrpides N."/>
        </authorList>
    </citation>
    <scope>NUCLEOTIDE SEQUENCE [LARGE SCALE GENOMIC DNA]</scope>
    <source>
        <strain evidence="3">DSM 14429 / JCM 11212 / NBRC 100878 / IC-017</strain>
    </source>
</reference>
<dbReference type="GO" id="GO:0005886">
    <property type="term" value="C:plasma membrane"/>
    <property type="evidence" value="ECO:0007669"/>
    <property type="project" value="TreeGrafter"/>
</dbReference>
<feature type="domain" description="Cysteine-rich" evidence="1">
    <location>
        <begin position="205"/>
        <end position="290"/>
    </location>
</feature>
<evidence type="ECO:0000259" key="1">
    <source>
        <dbReference type="Pfam" id="PF02754"/>
    </source>
</evidence>
<dbReference type="KEGG" id="vdi:Vdis_2149"/>
<dbReference type="InterPro" id="IPR004017">
    <property type="entry name" value="Cys_rich_dom"/>
</dbReference>
<gene>
    <name evidence="2" type="ordered locus">Vdis_2149</name>
</gene>
<dbReference type="InterPro" id="IPR051460">
    <property type="entry name" value="HdrC_iron-sulfur_subunit"/>
</dbReference>
<reference evidence="2 3" key="1">
    <citation type="journal article" date="2010" name="Stand. Genomic Sci.">
        <title>Complete genome sequence of Vulcanisaeta distributa type strain (IC-017).</title>
        <authorList>
            <person name="Mavromatis K."/>
            <person name="Sikorski J."/>
            <person name="Pabst E."/>
            <person name="Teshima H."/>
            <person name="Lapidus A."/>
            <person name="Lucas S."/>
            <person name="Nolan M."/>
            <person name="Glavina Del Rio T."/>
            <person name="Cheng J.F."/>
            <person name="Bruce D."/>
            <person name="Goodwin L."/>
            <person name="Pitluck S."/>
            <person name="Liolios K."/>
            <person name="Ivanova N."/>
            <person name="Mikhailova N."/>
            <person name="Pati A."/>
            <person name="Chen A."/>
            <person name="Palaniappan K."/>
            <person name="Land M."/>
            <person name="Hauser L."/>
            <person name="Chang Y.J."/>
            <person name="Jeffries C.D."/>
            <person name="Rohde M."/>
            <person name="Spring S."/>
            <person name="Goker M."/>
            <person name="Wirth R."/>
            <person name="Woyke T."/>
            <person name="Bristow J."/>
            <person name="Eisen J.A."/>
            <person name="Markowitz V."/>
            <person name="Hugenholtz P."/>
            <person name="Klenk H.P."/>
            <person name="Kyrpides N.C."/>
        </authorList>
    </citation>
    <scope>NUCLEOTIDE SEQUENCE [LARGE SCALE GENOMIC DNA]</scope>
    <source>
        <strain evidence="3">DSM 14429 / JCM 11212 / NBRC 100878 / IC-017</strain>
    </source>
</reference>
<dbReference type="RefSeq" id="WP_013337243.1">
    <property type="nucleotide sequence ID" value="NC_014537.1"/>
</dbReference>
<accession>E1QPV8</accession>
<dbReference type="Pfam" id="PF02754">
    <property type="entry name" value="CCG"/>
    <property type="match status" value="1"/>
</dbReference>
<dbReference type="OrthoDB" id="42878at2157"/>
<dbReference type="Proteomes" id="UP000006681">
    <property type="component" value="Chromosome"/>
</dbReference>
<sequence length="310" mass="34747">MESWVRSLIDIMKRSLDSNGLPIPMDKSYCTEWAKDLNIPRGGDTIIYTSCLYQMAPMINQLVPWIEKVRGTPLSGLAGVLSRFAGFVIKPSRADIDRANNILKNIARSLMKAGISFGFLYEDEPYSGALLHEIGAEDAFLEYFENTVLKTFRKYGIRRIITIDPHTHNILTNVAPNYFKLDFEVVNYLDLIRGIKVRPKMSGDVVIHDSCLYARYLGKYDVYRSILDNAGVKHLEDPLITGRDTSTCCGGPLESLSPELSRKIAKIRIENLAKLSKTVVTVCPICLANLSRNAEGVVQILDINEVVEAE</sequence>
<protein>
    <recommendedName>
        <fullName evidence="1">Cysteine-rich domain-containing protein</fullName>
    </recommendedName>
</protein>
<dbReference type="STRING" id="572478.Vdis_2149"/>
<organism evidence="2 3">
    <name type="scientific">Vulcanisaeta distributa (strain DSM 14429 / JCM 11212 / NBRC 100878 / IC-017)</name>
    <dbReference type="NCBI Taxonomy" id="572478"/>
    <lineage>
        <taxon>Archaea</taxon>
        <taxon>Thermoproteota</taxon>
        <taxon>Thermoprotei</taxon>
        <taxon>Thermoproteales</taxon>
        <taxon>Thermoproteaceae</taxon>
        <taxon>Vulcanisaeta</taxon>
    </lineage>
</organism>
<dbReference type="HOGENOM" id="CLU_023081_2_1_2"/>
<evidence type="ECO:0000313" key="3">
    <source>
        <dbReference type="Proteomes" id="UP000006681"/>
    </source>
</evidence>
<dbReference type="AlphaFoldDB" id="E1QPV8"/>
<dbReference type="PANTHER" id="PTHR43255">
    <property type="entry name" value="IRON-SULFUR-BINDING OXIDOREDUCTASE FADF-RELATED-RELATED"/>
    <property type="match status" value="1"/>
</dbReference>
<name>E1QPV8_VULDI</name>